<name>A0A6A7AKN6_9PLEO</name>
<gene>
    <name evidence="2" type="ORF">CC86DRAFT_15386</name>
</gene>
<reference evidence="2" key="1">
    <citation type="journal article" date="2020" name="Stud. Mycol.">
        <title>101 Dothideomycetes genomes: a test case for predicting lifestyles and emergence of pathogens.</title>
        <authorList>
            <person name="Haridas S."/>
            <person name="Albert R."/>
            <person name="Binder M."/>
            <person name="Bloem J."/>
            <person name="Labutti K."/>
            <person name="Salamov A."/>
            <person name="Andreopoulos B."/>
            <person name="Baker S."/>
            <person name="Barry K."/>
            <person name="Bills G."/>
            <person name="Bluhm B."/>
            <person name="Cannon C."/>
            <person name="Castanera R."/>
            <person name="Culley D."/>
            <person name="Daum C."/>
            <person name="Ezra D."/>
            <person name="Gonzalez J."/>
            <person name="Henrissat B."/>
            <person name="Kuo A."/>
            <person name="Liang C."/>
            <person name="Lipzen A."/>
            <person name="Lutzoni F."/>
            <person name="Magnuson J."/>
            <person name="Mondo S."/>
            <person name="Nolan M."/>
            <person name="Ohm R."/>
            <person name="Pangilinan J."/>
            <person name="Park H.-J."/>
            <person name="Ramirez L."/>
            <person name="Alfaro M."/>
            <person name="Sun H."/>
            <person name="Tritt A."/>
            <person name="Yoshinaga Y."/>
            <person name="Zwiers L.-H."/>
            <person name="Turgeon B."/>
            <person name="Goodwin S."/>
            <person name="Spatafora J."/>
            <person name="Crous P."/>
            <person name="Grigoriev I."/>
        </authorList>
    </citation>
    <scope>NUCLEOTIDE SEQUENCE</scope>
    <source>
        <strain evidence="2">CBS 113818</strain>
    </source>
</reference>
<feature type="region of interest" description="Disordered" evidence="1">
    <location>
        <begin position="1"/>
        <end position="50"/>
    </location>
</feature>
<protein>
    <submittedName>
        <fullName evidence="2">Uncharacterized protein</fullName>
    </submittedName>
</protein>
<accession>A0A6A7AKN6</accession>
<sequence>MSLHRSLSAFVVERTQGTGPSNVNNEEYGPRPRPPQSSATMSSLTPFPKDSLQTRLSSAKVKISKITGILYQGEQAPTPPASVISYQEWSDALPEGSLRRCVNLKNQMLSSSCFV</sequence>
<feature type="compositionally biased region" description="Polar residues" evidence="1">
    <location>
        <begin position="15"/>
        <end position="25"/>
    </location>
</feature>
<keyword evidence="3" id="KW-1185">Reference proteome</keyword>
<dbReference type="AlphaFoldDB" id="A0A6A7AKN6"/>
<feature type="compositionally biased region" description="Polar residues" evidence="1">
    <location>
        <begin position="36"/>
        <end position="50"/>
    </location>
</feature>
<dbReference type="Proteomes" id="UP000799424">
    <property type="component" value="Unassembled WGS sequence"/>
</dbReference>
<evidence type="ECO:0000256" key="1">
    <source>
        <dbReference type="SAM" id="MobiDB-lite"/>
    </source>
</evidence>
<organism evidence="2 3">
    <name type="scientific">Ophiobolus disseminans</name>
    <dbReference type="NCBI Taxonomy" id="1469910"/>
    <lineage>
        <taxon>Eukaryota</taxon>
        <taxon>Fungi</taxon>
        <taxon>Dikarya</taxon>
        <taxon>Ascomycota</taxon>
        <taxon>Pezizomycotina</taxon>
        <taxon>Dothideomycetes</taxon>
        <taxon>Pleosporomycetidae</taxon>
        <taxon>Pleosporales</taxon>
        <taxon>Pleosporineae</taxon>
        <taxon>Phaeosphaeriaceae</taxon>
        <taxon>Ophiobolus</taxon>
    </lineage>
</organism>
<proteinExistence type="predicted"/>
<evidence type="ECO:0000313" key="3">
    <source>
        <dbReference type="Proteomes" id="UP000799424"/>
    </source>
</evidence>
<evidence type="ECO:0000313" key="2">
    <source>
        <dbReference type="EMBL" id="KAF2833816.1"/>
    </source>
</evidence>
<dbReference type="EMBL" id="MU006216">
    <property type="protein sequence ID" value="KAF2833816.1"/>
    <property type="molecule type" value="Genomic_DNA"/>
</dbReference>